<evidence type="ECO:0000313" key="4">
    <source>
        <dbReference type="EMBL" id="GAA4781566.1"/>
    </source>
</evidence>
<dbReference type="PROSITE" id="PS50106">
    <property type="entry name" value="PDZ"/>
    <property type="match status" value="1"/>
</dbReference>
<dbReference type="Gene3D" id="2.30.42.10">
    <property type="match status" value="1"/>
</dbReference>
<dbReference type="Pfam" id="PF13180">
    <property type="entry name" value="PDZ_2"/>
    <property type="match status" value="1"/>
</dbReference>
<dbReference type="Pfam" id="PF13517">
    <property type="entry name" value="FG-GAP_3"/>
    <property type="match status" value="3"/>
</dbReference>
<dbReference type="InterPro" id="IPR001478">
    <property type="entry name" value="PDZ"/>
</dbReference>
<sequence length="817" mass="87459">MARLQRRGWVMVGIVAATISAAAMSPLHAAEPLPRRAALGVQLANVPENDGVLVQAVLPGTTAQALGVQVGDRLLALNDAPVKTVTEVLAWLANSRSGATVALKLRRDGQEIVLRGTAGERMRDPGNAAYRVEYGEVAIDGARLRTLTSVPTTPAPGGRHPVLFYVQGVALGTVDTVLADGNPYSRFLQPFAQAGYITYRVEKPGVGDSEGGPGTAVDFERELDGYRAGLKALLARDDVDPRRVFVFGHSMGGVWGPILADEFRLRGLAVYGTAYRGWYDYELENARRQYALAGMQGAMLDAAMAQKTRISQLFLQQRRTPERIAAEHPELRPAMAEMFQGGVYLGRALPFWHQLNAIDMPAMWGRADTAVLAMHGAGDYVSSAEDHRAIAERVNALRPGTAKHVEVPNADHGMMGFASERAAYAGFGQPGAIYSETVAVALDDWLAPLSGLRAFPPQNASLRLLPDGAGQGRTMDVGQGDADGDGDLDLFLAKEFAPNVLLRNDDGRYRLVEGALPAAAEDSEDAVLADFDGDGDLDAVFPSEDTANNEYLLNDGKGAFAASPHPLPTATQSNAGVAGDIDGDGDVDLILSRNAARELVLRNDGRGRFEDVSATWMPDVIDVTQDLALVDIDGDRDLDLIAGNEPANGGRNRVYVNRGRAFVDETDARLPAPSAPEETRKIAMGDIDGDGDADLLFANVDFRMPAAARSRLLINDGGRFRDETAARLPERAQSTLDALFEDLDGDRDVDLLLGTIGAGSQRLQNDGRGRFSAVDDAFGEADPQRVGIAIALLRTPQGLRLYESGFDRGDRVLEAGG</sequence>
<dbReference type="SUPFAM" id="SSF69318">
    <property type="entry name" value="Integrin alpha N-terminal domain"/>
    <property type="match status" value="1"/>
</dbReference>
<keyword evidence="5" id="KW-1185">Reference proteome</keyword>
<dbReference type="InterPro" id="IPR028994">
    <property type="entry name" value="Integrin_alpha_N"/>
</dbReference>
<protein>
    <recommendedName>
        <fullName evidence="3">PDZ domain-containing protein</fullName>
    </recommendedName>
</protein>
<dbReference type="SUPFAM" id="SSF50156">
    <property type="entry name" value="PDZ domain-like"/>
    <property type="match status" value="1"/>
</dbReference>
<accession>A0ABP9AL60</accession>
<dbReference type="InterPro" id="IPR036034">
    <property type="entry name" value="PDZ_sf"/>
</dbReference>
<evidence type="ECO:0000256" key="1">
    <source>
        <dbReference type="ARBA" id="ARBA00022729"/>
    </source>
</evidence>
<evidence type="ECO:0000256" key="2">
    <source>
        <dbReference type="SAM" id="SignalP"/>
    </source>
</evidence>
<dbReference type="Proteomes" id="UP001499959">
    <property type="component" value="Unassembled WGS sequence"/>
</dbReference>
<dbReference type="InterPro" id="IPR029058">
    <property type="entry name" value="AB_hydrolase_fold"/>
</dbReference>
<reference evidence="5" key="1">
    <citation type="journal article" date="2019" name="Int. J. Syst. Evol. Microbiol.">
        <title>The Global Catalogue of Microorganisms (GCM) 10K type strain sequencing project: providing services to taxonomists for standard genome sequencing and annotation.</title>
        <authorList>
            <consortium name="The Broad Institute Genomics Platform"/>
            <consortium name="The Broad Institute Genome Sequencing Center for Infectious Disease"/>
            <person name="Wu L."/>
            <person name="Ma J."/>
        </authorList>
    </citation>
    <scope>NUCLEOTIDE SEQUENCE [LARGE SCALE GENOMIC DNA]</scope>
    <source>
        <strain evidence="5">JCM 18204</strain>
    </source>
</reference>
<dbReference type="EMBL" id="BAABJE010000001">
    <property type="protein sequence ID" value="GAA4781566.1"/>
    <property type="molecule type" value="Genomic_DNA"/>
</dbReference>
<gene>
    <name evidence="4" type="ORF">GCM10023307_02460</name>
</gene>
<dbReference type="PANTHER" id="PTHR44103:SF1">
    <property type="entry name" value="PROPROTEIN CONVERTASE P"/>
    <property type="match status" value="1"/>
</dbReference>
<dbReference type="Gene3D" id="3.40.50.1820">
    <property type="entry name" value="alpha/beta hydrolase"/>
    <property type="match status" value="1"/>
</dbReference>
<organism evidence="4 5">
    <name type="scientific">Lysobacter hankyongensis</name>
    <dbReference type="NCBI Taxonomy" id="1176535"/>
    <lineage>
        <taxon>Bacteria</taxon>
        <taxon>Pseudomonadati</taxon>
        <taxon>Pseudomonadota</taxon>
        <taxon>Gammaproteobacteria</taxon>
        <taxon>Lysobacterales</taxon>
        <taxon>Lysobacteraceae</taxon>
        <taxon>Lysobacter</taxon>
    </lineage>
</organism>
<dbReference type="PANTHER" id="PTHR44103">
    <property type="entry name" value="PROPROTEIN CONVERTASE P"/>
    <property type="match status" value="1"/>
</dbReference>
<feature type="chain" id="PRO_5045676843" description="PDZ domain-containing protein" evidence="2">
    <location>
        <begin position="30"/>
        <end position="817"/>
    </location>
</feature>
<dbReference type="RefSeq" id="WP_345301453.1">
    <property type="nucleotide sequence ID" value="NZ_BAABJE010000001.1"/>
</dbReference>
<dbReference type="Gene3D" id="2.130.10.130">
    <property type="entry name" value="Integrin alpha, N-terminal"/>
    <property type="match status" value="1"/>
</dbReference>
<name>A0ABP9AL60_9GAMM</name>
<feature type="signal peptide" evidence="2">
    <location>
        <begin position="1"/>
        <end position="29"/>
    </location>
</feature>
<dbReference type="InterPro" id="IPR022742">
    <property type="entry name" value="Hydrolase_4"/>
</dbReference>
<dbReference type="InterPro" id="IPR013517">
    <property type="entry name" value="FG-GAP"/>
</dbReference>
<comment type="caution">
    <text evidence="4">The sequence shown here is derived from an EMBL/GenBank/DDBJ whole genome shotgun (WGS) entry which is preliminary data.</text>
</comment>
<dbReference type="SMART" id="SM00228">
    <property type="entry name" value="PDZ"/>
    <property type="match status" value="1"/>
</dbReference>
<proteinExistence type="predicted"/>
<evidence type="ECO:0000259" key="3">
    <source>
        <dbReference type="PROSITE" id="PS50106"/>
    </source>
</evidence>
<feature type="domain" description="PDZ" evidence="3">
    <location>
        <begin position="39"/>
        <end position="109"/>
    </location>
</feature>
<dbReference type="SUPFAM" id="SSF53474">
    <property type="entry name" value="alpha/beta-Hydrolases"/>
    <property type="match status" value="1"/>
</dbReference>
<keyword evidence="1 2" id="KW-0732">Signal</keyword>
<dbReference type="Pfam" id="PF12146">
    <property type="entry name" value="Hydrolase_4"/>
    <property type="match status" value="1"/>
</dbReference>
<evidence type="ECO:0000313" key="5">
    <source>
        <dbReference type="Proteomes" id="UP001499959"/>
    </source>
</evidence>